<feature type="domain" description="FAD-binding" evidence="1">
    <location>
        <begin position="38"/>
        <end position="370"/>
    </location>
</feature>
<dbReference type="EMBL" id="RKMF01000003">
    <property type="protein sequence ID" value="ROZ64250.1"/>
    <property type="molecule type" value="Genomic_DNA"/>
</dbReference>
<reference evidence="2 3" key="1">
    <citation type="submission" date="2018-10" db="EMBL/GenBank/DDBJ databases">
        <title>Kocuria sp. M5W7-7, whole genome shotgun sequence.</title>
        <authorList>
            <person name="Tuo L."/>
        </authorList>
    </citation>
    <scope>NUCLEOTIDE SEQUENCE [LARGE SCALE GENOMIC DNA]</scope>
    <source>
        <strain evidence="2 3">M5W7-7</strain>
    </source>
</reference>
<proteinExistence type="predicted"/>
<evidence type="ECO:0000313" key="3">
    <source>
        <dbReference type="Proteomes" id="UP000270616"/>
    </source>
</evidence>
<keyword evidence="3" id="KW-1185">Reference proteome</keyword>
<accession>A0A3N3ZZ42</accession>
<dbReference type="InterPro" id="IPR050407">
    <property type="entry name" value="Geranylgeranyl_reductase"/>
</dbReference>
<evidence type="ECO:0000259" key="1">
    <source>
        <dbReference type="Pfam" id="PF01494"/>
    </source>
</evidence>
<comment type="caution">
    <text evidence="2">The sequence shown here is derived from an EMBL/GenBank/DDBJ whole genome shotgun (WGS) entry which is preliminary data.</text>
</comment>
<protein>
    <submittedName>
        <fullName evidence="2">NAD(P)/FAD-dependent oxidoreductase</fullName>
    </submittedName>
</protein>
<dbReference type="AlphaFoldDB" id="A0A3N3ZZ42"/>
<evidence type="ECO:0000313" key="2">
    <source>
        <dbReference type="EMBL" id="ROZ64250.1"/>
    </source>
</evidence>
<dbReference type="InterPro" id="IPR036188">
    <property type="entry name" value="FAD/NAD-bd_sf"/>
</dbReference>
<dbReference type="Gene3D" id="3.50.50.60">
    <property type="entry name" value="FAD/NAD(P)-binding domain"/>
    <property type="match status" value="1"/>
</dbReference>
<dbReference type="SUPFAM" id="SSF51905">
    <property type="entry name" value="FAD/NAD(P)-binding domain"/>
    <property type="match status" value="1"/>
</dbReference>
<name>A0A3N3ZZ42_9MICC</name>
<dbReference type="PANTHER" id="PTHR42685">
    <property type="entry name" value="GERANYLGERANYL DIPHOSPHATE REDUCTASE"/>
    <property type="match status" value="1"/>
</dbReference>
<dbReference type="GO" id="GO:0071949">
    <property type="term" value="F:FAD binding"/>
    <property type="evidence" value="ECO:0007669"/>
    <property type="project" value="InterPro"/>
</dbReference>
<dbReference type="PANTHER" id="PTHR42685:SF22">
    <property type="entry name" value="CONDITIONED MEDIUM FACTOR RECEPTOR 1"/>
    <property type="match status" value="1"/>
</dbReference>
<dbReference type="Pfam" id="PF01494">
    <property type="entry name" value="FAD_binding_3"/>
    <property type="match status" value="1"/>
</dbReference>
<dbReference type="InterPro" id="IPR002938">
    <property type="entry name" value="FAD-bd"/>
</dbReference>
<gene>
    <name evidence="2" type="ORF">EDL96_03030</name>
</gene>
<organism evidence="2 3">
    <name type="scientific">Kocuria soli</name>
    <dbReference type="NCBI Taxonomy" id="2485125"/>
    <lineage>
        <taxon>Bacteria</taxon>
        <taxon>Bacillati</taxon>
        <taxon>Actinomycetota</taxon>
        <taxon>Actinomycetes</taxon>
        <taxon>Micrococcales</taxon>
        <taxon>Micrococcaceae</taxon>
        <taxon>Kocuria</taxon>
    </lineage>
</organism>
<dbReference type="Proteomes" id="UP000270616">
    <property type="component" value="Unassembled WGS sequence"/>
</dbReference>
<sequence length="510" mass="56621">MKFRASTGMNSAKFAQPITSNPKMTYLKGSCPNMHIYDAIIVGARVAGCATGMLLAKAGFDILVVDRDALPSDKPHSTHLIHPPGIRRLRDWGLLQDIENSGCPPIHEYGLAVGTMDLMAPLPPDGDVSTAFAPRRRVLDAILLDAAVAAGAEVRPETLATGLVYEQERVVGVRLRSGGREVVERARLVIGADGVNSRVGTWAGAQKYLERPRRLTSIWSYWTGTSVTEVPTWRDDHNYAFAWPTNDGAVLAGVTWRSEDFKRLKIKDKEAALFGVMDRFDPQLAAQMRVGERIEEWRTGSVPNYFRESFGAGWALVGDAGYCRDPSTAAGITDALRSAEYLAEEIICAWEGKVSEEQALARYEYRRNVRQRPIYEYTTDFARLDPYPSDVLEIMTKASSVPRFAQGLTGLFAQTQDPLEFFSPHNMSQILRETGAPESFRIGALKAISSPNVYRLPGVPAVMRAMLASRLGDMGDYLREAERARNRWRGMTGWQSNPELLEEKWSTPAS</sequence>
<dbReference type="PRINTS" id="PR00420">
    <property type="entry name" value="RNGMNOXGNASE"/>
</dbReference>